<organism evidence="2 3">
    <name type="scientific">Selenomonas ruminantium</name>
    <dbReference type="NCBI Taxonomy" id="971"/>
    <lineage>
        <taxon>Bacteria</taxon>
        <taxon>Bacillati</taxon>
        <taxon>Bacillota</taxon>
        <taxon>Negativicutes</taxon>
        <taxon>Selenomonadales</taxon>
        <taxon>Selenomonadaceae</taxon>
        <taxon>Selenomonas</taxon>
    </lineage>
</organism>
<feature type="domain" description="SHOCT-like" evidence="1">
    <location>
        <begin position="1"/>
        <end position="53"/>
    </location>
</feature>
<gene>
    <name evidence="2" type="ORF">SAMN02910323_0553</name>
</gene>
<dbReference type="Proteomes" id="UP000182958">
    <property type="component" value="Unassembled WGS sequence"/>
</dbReference>
<dbReference type="EMBL" id="FPJA01000004">
    <property type="protein sequence ID" value="SFW17720.1"/>
    <property type="molecule type" value="Genomic_DNA"/>
</dbReference>
<dbReference type="Pfam" id="PF20612">
    <property type="entry name" value="SHOCT_2"/>
    <property type="match status" value="1"/>
</dbReference>
<protein>
    <recommendedName>
        <fullName evidence="1">SHOCT-like domain-containing protein</fullName>
    </recommendedName>
</protein>
<dbReference type="AlphaFoldDB" id="A0A1K1M3N0"/>
<name>A0A1K1M3N0_SELRU</name>
<evidence type="ECO:0000313" key="3">
    <source>
        <dbReference type="Proteomes" id="UP000182958"/>
    </source>
</evidence>
<evidence type="ECO:0000259" key="1">
    <source>
        <dbReference type="Pfam" id="PF20612"/>
    </source>
</evidence>
<keyword evidence="3" id="KW-1185">Reference proteome</keyword>
<dbReference type="RefSeq" id="WP_155266728.1">
    <property type="nucleotide sequence ID" value="NZ_FPJA01000004.1"/>
</dbReference>
<evidence type="ECO:0000313" key="2">
    <source>
        <dbReference type="EMBL" id="SFW17720.1"/>
    </source>
</evidence>
<dbReference type="InterPro" id="IPR046749">
    <property type="entry name" value="SHOCT_2"/>
</dbReference>
<accession>A0A1K1M3N0</accession>
<sequence length="58" mass="6736">MSHDLMLKEAKYQSAMQVFRGWLEQGIITQADYAKAEQLMREKYHPLLGTLFSDMALT</sequence>
<reference evidence="3" key="1">
    <citation type="submission" date="2016-11" db="EMBL/GenBank/DDBJ databases">
        <authorList>
            <person name="Varghese N."/>
            <person name="Submissions S."/>
        </authorList>
    </citation>
    <scope>NUCLEOTIDE SEQUENCE [LARGE SCALE GENOMIC DNA]</scope>
    <source>
        <strain evidence="3">C3</strain>
    </source>
</reference>
<proteinExistence type="predicted"/>